<sequence length="196" mass="21835">MGADMEIDTASSNEDTQLDSSSLLSCVKDLVQVEMSLTEILETTKPLLGLATPKNMSEVNSILSLARTYSTRTSAPPGWNPNLPVIHFSTPNPLPHQLRQGALGAMELNLVKEERMAKRRKMEQELLNKKAEEEQRRNAEANKNNIDPKKMEVINMDNKVVDRKMAGRKQEPKVASFSMNLSDSDDSSSEDDSESD</sequence>
<dbReference type="InterPro" id="IPR019258">
    <property type="entry name" value="Mediator_Med4"/>
</dbReference>
<comment type="subcellular location">
    <subcellularLocation>
        <location evidence="1">Nucleus</location>
    </subcellularLocation>
</comment>
<gene>
    <name evidence="7" type="ORF">CTEN210_14433</name>
</gene>
<feature type="compositionally biased region" description="Basic and acidic residues" evidence="6">
    <location>
        <begin position="159"/>
        <end position="172"/>
    </location>
</feature>
<evidence type="ECO:0000256" key="1">
    <source>
        <dbReference type="ARBA" id="ARBA00004123"/>
    </source>
</evidence>
<evidence type="ECO:0000256" key="3">
    <source>
        <dbReference type="ARBA" id="ARBA00023015"/>
    </source>
</evidence>
<feature type="compositionally biased region" description="Acidic residues" evidence="6">
    <location>
        <begin position="183"/>
        <end position="196"/>
    </location>
</feature>
<name>A0AAD3D4W4_9STRA</name>
<dbReference type="AlphaFoldDB" id="A0AAD3D4W4"/>
<keyword evidence="4" id="KW-0804">Transcription</keyword>
<keyword evidence="5" id="KW-0539">Nucleus</keyword>
<accession>A0AAD3D4W4</accession>
<evidence type="ECO:0000313" key="7">
    <source>
        <dbReference type="EMBL" id="GFH57957.1"/>
    </source>
</evidence>
<keyword evidence="3" id="KW-0805">Transcription regulation</keyword>
<dbReference type="Proteomes" id="UP001054902">
    <property type="component" value="Unassembled WGS sequence"/>
</dbReference>
<dbReference type="GO" id="GO:0006357">
    <property type="term" value="P:regulation of transcription by RNA polymerase II"/>
    <property type="evidence" value="ECO:0007669"/>
    <property type="project" value="InterPro"/>
</dbReference>
<evidence type="ECO:0000256" key="6">
    <source>
        <dbReference type="SAM" id="MobiDB-lite"/>
    </source>
</evidence>
<keyword evidence="8" id="KW-1185">Reference proteome</keyword>
<evidence type="ECO:0000313" key="8">
    <source>
        <dbReference type="Proteomes" id="UP001054902"/>
    </source>
</evidence>
<proteinExistence type="inferred from homology"/>
<dbReference type="GO" id="GO:0016592">
    <property type="term" value="C:mediator complex"/>
    <property type="evidence" value="ECO:0007669"/>
    <property type="project" value="InterPro"/>
</dbReference>
<evidence type="ECO:0000256" key="5">
    <source>
        <dbReference type="ARBA" id="ARBA00023242"/>
    </source>
</evidence>
<reference evidence="7 8" key="1">
    <citation type="journal article" date="2021" name="Sci. Rep.">
        <title>The genome of the diatom Chaetoceros tenuissimus carries an ancient integrated fragment of an extant virus.</title>
        <authorList>
            <person name="Hongo Y."/>
            <person name="Kimura K."/>
            <person name="Takaki Y."/>
            <person name="Yoshida Y."/>
            <person name="Baba S."/>
            <person name="Kobayashi G."/>
            <person name="Nagasaki K."/>
            <person name="Hano T."/>
            <person name="Tomaru Y."/>
        </authorList>
    </citation>
    <scope>NUCLEOTIDE SEQUENCE [LARGE SCALE GENOMIC DNA]</scope>
    <source>
        <strain evidence="7 8">NIES-3715</strain>
    </source>
</reference>
<feature type="region of interest" description="Disordered" evidence="6">
    <location>
        <begin position="128"/>
        <end position="196"/>
    </location>
</feature>
<feature type="compositionally biased region" description="Basic and acidic residues" evidence="6">
    <location>
        <begin position="128"/>
        <end position="152"/>
    </location>
</feature>
<comment type="similarity">
    <text evidence="2">Belongs to the Mediator complex subunit 4 family.</text>
</comment>
<dbReference type="GO" id="GO:0070847">
    <property type="term" value="C:core mediator complex"/>
    <property type="evidence" value="ECO:0007669"/>
    <property type="project" value="TreeGrafter"/>
</dbReference>
<dbReference type="EMBL" id="BLLK01000060">
    <property type="protein sequence ID" value="GFH57957.1"/>
    <property type="molecule type" value="Genomic_DNA"/>
</dbReference>
<evidence type="ECO:0008006" key="9">
    <source>
        <dbReference type="Google" id="ProtNLM"/>
    </source>
</evidence>
<evidence type="ECO:0000256" key="4">
    <source>
        <dbReference type="ARBA" id="ARBA00023163"/>
    </source>
</evidence>
<comment type="caution">
    <text evidence="7">The sequence shown here is derived from an EMBL/GenBank/DDBJ whole genome shotgun (WGS) entry which is preliminary data.</text>
</comment>
<dbReference type="PANTHER" id="PTHR13208">
    <property type="entry name" value="MEDIATOR OF RNA POLYMERASE II TRANSCRIPTION SUBUNIT 4"/>
    <property type="match status" value="1"/>
</dbReference>
<evidence type="ECO:0000256" key="2">
    <source>
        <dbReference type="ARBA" id="ARBA00009626"/>
    </source>
</evidence>
<dbReference type="GO" id="GO:0003712">
    <property type="term" value="F:transcription coregulator activity"/>
    <property type="evidence" value="ECO:0007669"/>
    <property type="project" value="InterPro"/>
</dbReference>
<protein>
    <recommendedName>
        <fullName evidence="9">Mediator of RNA polymerase II transcription subunit 4</fullName>
    </recommendedName>
</protein>
<organism evidence="7 8">
    <name type="scientific">Chaetoceros tenuissimus</name>
    <dbReference type="NCBI Taxonomy" id="426638"/>
    <lineage>
        <taxon>Eukaryota</taxon>
        <taxon>Sar</taxon>
        <taxon>Stramenopiles</taxon>
        <taxon>Ochrophyta</taxon>
        <taxon>Bacillariophyta</taxon>
        <taxon>Coscinodiscophyceae</taxon>
        <taxon>Chaetocerotophycidae</taxon>
        <taxon>Chaetocerotales</taxon>
        <taxon>Chaetocerotaceae</taxon>
        <taxon>Chaetoceros</taxon>
    </lineage>
</organism>
<dbReference type="PANTHER" id="PTHR13208:SF2">
    <property type="entry name" value="MEDIATOR OF RNA POLYMERASE II TRANSCRIPTION SUBUNIT 4"/>
    <property type="match status" value="1"/>
</dbReference>